<comment type="caution">
    <text evidence="4">The sequence shown here is derived from an EMBL/GenBank/DDBJ whole genome shotgun (WGS) entry which is preliminary data.</text>
</comment>
<evidence type="ECO:0000259" key="3">
    <source>
        <dbReference type="SMART" id="SM00479"/>
    </source>
</evidence>
<dbReference type="CDD" id="cd06127">
    <property type="entry name" value="DEDDh"/>
    <property type="match status" value="1"/>
</dbReference>
<organism evidence="4 5">
    <name type="scientific">Vibrio agarivorans</name>
    <dbReference type="NCBI Taxonomy" id="153622"/>
    <lineage>
        <taxon>Bacteria</taxon>
        <taxon>Pseudomonadati</taxon>
        <taxon>Pseudomonadota</taxon>
        <taxon>Gammaproteobacteria</taxon>
        <taxon>Vibrionales</taxon>
        <taxon>Vibrionaceae</taxon>
        <taxon>Vibrio</taxon>
    </lineage>
</organism>
<accession>A0ABT7Y717</accession>
<proteinExistence type="predicted"/>
<dbReference type="Gene3D" id="3.30.420.10">
    <property type="entry name" value="Ribonuclease H-like superfamily/Ribonuclease H"/>
    <property type="match status" value="1"/>
</dbReference>
<evidence type="ECO:0000313" key="5">
    <source>
        <dbReference type="Proteomes" id="UP001169719"/>
    </source>
</evidence>
<evidence type="ECO:0000313" key="4">
    <source>
        <dbReference type="EMBL" id="MDN2483853.1"/>
    </source>
</evidence>
<dbReference type="InterPro" id="IPR036397">
    <property type="entry name" value="RNaseH_sf"/>
</dbReference>
<keyword evidence="1" id="KW-0540">Nuclease</keyword>
<protein>
    <submittedName>
        <fullName evidence="4">3'-5' exonuclease</fullName>
    </submittedName>
</protein>
<dbReference type="PANTHER" id="PTHR30231">
    <property type="entry name" value="DNA POLYMERASE III SUBUNIT EPSILON"/>
    <property type="match status" value="1"/>
</dbReference>
<dbReference type="Proteomes" id="UP001169719">
    <property type="component" value="Unassembled WGS sequence"/>
</dbReference>
<gene>
    <name evidence="4" type="ORF">QWJ08_21095</name>
</gene>
<keyword evidence="2 4" id="KW-0269">Exonuclease</keyword>
<dbReference type="SMART" id="SM00479">
    <property type="entry name" value="EXOIII"/>
    <property type="match status" value="1"/>
</dbReference>
<dbReference type="RefSeq" id="WP_289964011.1">
    <property type="nucleotide sequence ID" value="NZ_JAUEOZ010000003.1"/>
</dbReference>
<dbReference type="GO" id="GO:0004527">
    <property type="term" value="F:exonuclease activity"/>
    <property type="evidence" value="ECO:0007669"/>
    <property type="project" value="UniProtKB-KW"/>
</dbReference>
<sequence length="289" mass="31913">MSDVMAWYSQRISGFEEMNFEQRREAVKSKFDDKPHTKTTLKEVFRLKPASDEKSPYSYKNEFGTWVYCYTVAQCLPMRALSTKPRSQAQNDAAKKLVRLAKESSGEGKAVIAARNLRDSSTVIIDTETTGLDGKVIQIALVCSVSHEVLYKSFVATDEPIEQGAYAVHGISESMLEGAPSFDSVSRDISSILGSRNWTAYNTQFDYGALKRTKADQEGKQFCWIENNSGCVMYDIAAKYFGPTNKYGTISLANSLGCAGIVFEGRAHDSAVDCVATSRLVEFVASADL</sequence>
<dbReference type="EMBL" id="JAUEOZ010000003">
    <property type="protein sequence ID" value="MDN2483853.1"/>
    <property type="molecule type" value="Genomic_DNA"/>
</dbReference>
<feature type="domain" description="Exonuclease" evidence="3">
    <location>
        <begin position="121"/>
        <end position="288"/>
    </location>
</feature>
<dbReference type="InterPro" id="IPR013520">
    <property type="entry name" value="Ribonucl_H"/>
</dbReference>
<name>A0ABT7Y717_9VIBR</name>
<dbReference type="Pfam" id="PF00929">
    <property type="entry name" value="RNase_T"/>
    <property type="match status" value="1"/>
</dbReference>
<keyword evidence="5" id="KW-1185">Reference proteome</keyword>
<dbReference type="InterPro" id="IPR012337">
    <property type="entry name" value="RNaseH-like_sf"/>
</dbReference>
<reference evidence="4" key="1">
    <citation type="submission" date="2024-05" db="EMBL/GenBank/DDBJ databases">
        <title>Genome Sequences of Four Agar- Degrading Marine Bacteria.</title>
        <authorList>
            <person name="Phillips E.K."/>
            <person name="Shaffer J.C."/>
            <person name="Henson M.W."/>
            <person name="Temperton B."/>
            <person name="Thrash C.J."/>
            <person name="Martin M.O."/>
        </authorList>
    </citation>
    <scope>NUCLEOTIDE SEQUENCE</scope>
    <source>
        <strain evidence="4">EKP203</strain>
    </source>
</reference>
<evidence type="ECO:0000256" key="2">
    <source>
        <dbReference type="ARBA" id="ARBA00022839"/>
    </source>
</evidence>
<dbReference type="SUPFAM" id="SSF53098">
    <property type="entry name" value="Ribonuclease H-like"/>
    <property type="match status" value="1"/>
</dbReference>
<evidence type="ECO:0000256" key="1">
    <source>
        <dbReference type="ARBA" id="ARBA00022722"/>
    </source>
</evidence>
<dbReference type="PANTHER" id="PTHR30231:SF41">
    <property type="entry name" value="DNA POLYMERASE III SUBUNIT EPSILON"/>
    <property type="match status" value="1"/>
</dbReference>
<keyword evidence="2 4" id="KW-0378">Hydrolase</keyword>